<name>A0A9P8P3I8_9ASCO</name>
<feature type="transmembrane region" description="Helical" evidence="7">
    <location>
        <begin position="183"/>
        <end position="204"/>
    </location>
</feature>
<keyword evidence="4 7" id="KW-1133">Transmembrane helix</keyword>
<comment type="caution">
    <text evidence="8">The sequence shown here is derived from an EMBL/GenBank/DDBJ whole genome shotgun (WGS) entry which is preliminary data.</text>
</comment>
<dbReference type="GO" id="GO:0016020">
    <property type="term" value="C:membrane"/>
    <property type="evidence" value="ECO:0007669"/>
    <property type="project" value="UniProtKB-SubCell"/>
</dbReference>
<evidence type="ECO:0000256" key="1">
    <source>
        <dbReference type="ARBA" id="ARBA00004141"/>
    </source>
</evidence>
<evidence type="ECO:0000256" key="7">
    <source>
        <dbReference type="SAM" id="Phobius"/>
    </source>
</evidence>
<dbReference type="GO" id="GO:0022857">
    <property type="term" value="F:transmembrane transporter activity"/>
    <property type="evidence" value="ECO:0007669"/>
    <property type="project" value="InterPro"/>
</dbReference>
<dbReference type="PANTHER" id="PTHR43791:SF36">
    <property type="entry name" value="TRANSPORTER, PUTATIVE (AFU_ORTHOLOGUE AFUA_6G08340)-RELATED"/>
    <property type="match status" value="1"/>
</dbReference>
<feature type="transmembrane region" description="Helical" evidence="7">
    <location>
        <begin position="224"/>
        <end position="243"/>
    </location>
</feature>
<dbReference type="InterPro" id="IPR036259">
    <property type="entry name" value="MFS_trans_sf"/>
</dbReference>
<feature type="transmembrane region" description="Helical" evidence="7">
    <location>
        <begin position="66"/>
        <end position="86"/>
    </location>
</feature>
<dbReference type="Proteomes" id="UP000769528">
    <property type="component" value="Unassembled WGS sequence"/>
</dbReference>
<proteinExistence type="predicted"/>
<keyword evidence="5 7" id="KW-0472">Membrane</keyword>
<sequence>MSSKLIKVKKYILENDIPELDLPTEYSDSSIDTTRSEKKIKSSWYRFLEVFNWYPAHYSKFERYHIFKLDIAVTLFCGLSFFTKYLDQMNLTNAYVAGYIQTGAYHSLNGRNGLTGWRWQFIIDGLITAVVVIYGITLFPGSPNFVKKFGILTQDDLVFARKRLKENHIKQSKSWDKSTIKKIIWSWEFILLPFLWILHHQVGYSPAFSVWLKAEKYSVSQRNNLPTATSAISCISMLVTPALCDIYGKWLVSGVIFILTYFYVIVLLVWDVSKNLKFTAFYLSGLWSGLAPAFYAWAAIICKDSAEKKVIILALMNSYSSATLAWTVPIQWNTKYSPKFTIGWSITIGYVAITQLLFIVIWFLARKEHKSDLTFDDKSSISSTDSDSNSIREGSHTDFEKNGNLVTVKVLD</sequence>
<dbReference type="OrthoDB" id="3639251at2759"/>
<feature type="transmembrane region" description="Helical" evidence="7">
    <location>
        <begin position="342"/>
        <end position="365"/>
    </location>
</feature>
<dbReference type="PANTHER" id="PTHR43791">
    <property type="entry name" value="PERMEASE-RELATED"/>
    <property type="match status" value="1"/>
</dbReference>
<dbReference type="Gene3D" id="1.20.1250.20">
    <property type="entry name" value="MFS general substrate transporter like domains"/>
    <property type="match status" value="1"/>
</dbReference>
<feature type="compositionally biased region" description="Low complexity" evidence="6">
    <location>
        <begin position="380"/>
        <end position="389"/>
    </location>
</feature>
<feature type="transmembrane region" description="Helical" evidence="7">
    <location>
        <begin position="276"/>
        <end position="298"/>
    </location>
</feature>
<feature type="transmembrane region" description="Helical" evidence="7">
    <location>
        <begin position="310"/>
        <end position="330"/>
    </location>
</feature>
<evidence type="ECO:0000256" key="5">
    <source>
        <dbReference type="ARBA" id="ARBA00023136"/>
    </source>
</evidence>
<evidence type="ECO:0000256" key="6">
    <source>
        <dbReference type="SAM" id="MobiDB-lite"/>
    </source>
</evidence>
<evidence type="ECO:0000313" key="9">
    <source>
        <dbReference type="Proteomes" id="UP000769528"/>
    </source>
</evidence>
<evidence type="ECO:0000313" key="8">
    <source>
        <dbReference type="EMBL" id="KAH3664405.1"/>
    </source>
</evidence>
<dbReference type="SUPFAM" id="SSF103473">
    <property type="entry name" value="MFS general substrate transporter"/>
    <property type="match status" value="1"/>
</dbReference>
<dbReference type="EMBL" id="JAEUBF010001473">
    <property type="protein sequence ID" value="KAH3664405.1"/>
    <property type="molecule type" value="Genomic_DNA"/>
</dbReference>
<dbReference type="AlphaFoldDB" id="A0A9P8P3I8"/>
<dbReference type="Pfam" id="PF07690">
    <property type="entry name" value="MFS_1"/>
    <property type="match status" value="1"/>
</dbReference>
<organism evidence="8 9">
    <name type="scientific">Wickerhamomyces mucosus</name>
    <dbReference type="NCBI Taxonomy" id="1378264"/>
    <lineage>
        <taxon>Eukaryota</taxon>
        <taxon>Fungi</taxon>
        <taxon>Dikarya</taxon>
        <taxon>Ascomycota</taxon>
        <taxon>Saccharomycotina</taxon>
        <taxon>Saccharomycetes</taxon>
        <taxon>Phaffomycetales</taxon>
        <taxon>Wickerhamomycetaceae</taxon>
        <taxon>Wickerhamomyces</taxon>
    </lineage>
</organism>
<accession>A0A9P8P3I8</accession>
<feature type="transmembrane region" description="Helical" evidence="7">
    <location>
        <begin position="250"/>
        <end position="270"/>
    </location>
</feature>
<dbReference type="InterPro" id="IPR011701">
    <property type="entry name" value="MFS"/>
</dbReference>
<comment type="subcellular location">
    <subcellularLocation>
        <location evidence="1">Membrane</location>
        <topology evidence="1">Multi-pass membrane protein</topology>
    </subcellularLocation>
</comment>
<protein>
    <submittedName>
        <fullName evidence="8">Uncharacterized protein</fullName>
    </submittedName>
</protein>
<feature type="region of interest" description="Disordered" evidence="6">
    <location>
        <begin position="375"/>
        <end position="398"/>
    </location>
</feature>
<evidence type="ECO:0000256" key="3">
    <source>
        <dbReference type="ARBA" id="ARBA00022692"/>
    </source>
</evidence>
<evidence type="ECO:0000256" key="4">
    <source>
        <dbReference type="ARBA" id="ARBA00022989"/>
    </source>
</evidence>
<reference evidence="8" key="2">
    <citation type="submission" date="2021-01" db="EMBL/GenBank/DDBJ databases">
        <authorList>
            <person name="Schikora-Tamarit M.A."/>
        </authorList>
    </citation>
    <scope>NUCLEOTIDE SEQUENCE</scope>
    <source>
        <strain evidence="8">CBS6341</strain>
    </source>
</reference>
<keyword evidence="3 7" id="KW-0812">Transmembrane</keyword>
<reference evidence="8" key="1">
    <citation type="journal article" date="2021" name="Open Biol.">
        <title>Shared evolutionary footprints suggest mitochondrial oxidative damage underlies multiple complex I losses in fungi.</title>
        <authorList>
            <person name="Schikora-Tamarit M.A."/>
            <person name="Marcet-Houben M."/>
            <person name="Nosek J."/>
            <person name="Gabaldon T."/>
        </authorList>
    </citation>
    <scope>NUCLEOTIDE SEQUENCE</scope>
    <source>
        <strain evidence="8">CBS6341</strain>
    </source>
</reference>
<keyword evidence="9" id="KW-1185">Reference proteome</keyword>
<evidence type="ECO:0000256" key="2">
    <source>
        <dbReference type="ARBA" id="ARBA00022448"/>
    </source>
</evidence>
<gene>
    <name evidence="8" type="ORF">WICMUC_005790</name>
</gene>
<keyword evidence="2" id="KW-0813">Transport</keyword>
<feature type="transmembrane region" description="Helical" evidence="7">
    <location>
        <begin position="117"/>
        <end position="139"/>
    </location>
</feature>